<accession>A0A7V3J8X7</accession>
<reference evidence="3" key="1">
    <citation type="journal article" date="2020" name="mSystems">
        <title>Genome- and Community-Level Interaction Insights into Carbon Utilization and Element Cycling Functions of Hydrothermarchaeota in Hydrothermal Sediment.</title>
        <authorList>
            <person name="Zhou Z."/>
            <person name="Liu Y."/>
            <person name="Xu W."/>
            <person name="Pan J."/>
            <person name="Luo Z.H."/>
            <person name="Li M."/>
        </authorList>
    </citation>
    <scope>NUCLEOTIDE SEQUENCE [LARGE SCALE GENOMIC DNA]</scope>
    <source>
        <strain evidence="3">SpSt-757</strain>
    </source>
</reference>
<organism evidence="3">
    <name type="scientific">candidate division CPR3 bacterium</name>
    <dbReference type="NCBI Taxonomy" id="2268181"/>
    <lineage>
        <taxon>Bacteria</taxon>
        <taxon>Bacteria division CPR3</taxon>
    </lineage>
</organism>
<evidence type="ECO:0000313" key="3">
    <source>
        <dbReference type="EMBL" id="HFZ08552.1"/>
    </source>
</evidence>
<dbReference type="InterPro" id="IPR001173">
    <property type="entry name" value="Glyco_trans_2-like"/>
</dbReference>
<dbReference type="InterPro" id="IPR050834">
    <property type="entry name" value="Glycosyltransf_2"/>
</dbReference>
<dbReference type="InterPro" id="IPR029044">
    <property type="entry name" value="Nucleotide-diphossugar_trans"/>
</dbReference>
<gene>
    <name evidence="3" type="ORF">ENV41_00260</name>
</gene>
<evidence type="ECO:0000256" key="1">
    <source>
        <dbReference type="SAM" id="Phobius"/>
    </source>
</evidence>
<proteinExistence type="predicted"/>
<dbReference type="SUPFAM" id="SSF53448">
    <property type="entry name" value="Nucleotide-diphospho-sugar transferases"/>
    <property type="match status" value="1"/>
</dbReference>
<keyword evidence="1" id="KW-0472">Membrane</keyword>
<protein>
    <submittedName>
        <fullName evidence="3">Glycosyltransferase family 2 protein</fullName>
    </submittedName>
</protein>
<dbReference type="Pfam" id="PF00535">
    <property type="entry name" value="Glycos_transf_2"/>
    <property type="match status" value="1"/>
</dbReference>
<keyword evidence="1" id="KW-1133">Transmembrane helix</keyword>
<sequence>MISIIIPTKNRAEALEKISLPSLVNQTYKEFEVIIWDASDNEGVLRVIENFPELNIKYFKAPRIGTSSQRNDAINKASGEIYYFIDDDTELSNDALEAILEEFSSSNDEVVGCSPPLISSNVYEGPFLKRISSFIWKPFTLIFCLPYQSHYRIVKRSGAPCWPAKDTPGLVQWLQGCSMAFKKEAFKIRSFDERLQNLGPYAKAEDVVFSYGLFKQGKKLLITRKGWAKHHFAPGGRPQSETLHASALFSIYFIWRSLIWPENPCSVVCFFLFLFGFFLQSLLLSIFRRNLWRLKGFFIGLKAIRSSELARRTTMDQTMKNRE</sequence>
<keyword evidence="1" id="KW-0812">Transmembrane</keyword>
<feature type="transmembrane region" description="Helical" evidence="1">
    <location>
        <begin position="270"/>
        <end position="287"/>
    </location>
</feature>
<evidence type="ECO:0000259" key="2">
    <source>
        <dbReference type="Pfam" id="PF00535"/>
    </source>
</evidence>
<dbReference type="Gene3D" id="3.90.550.10">
    <property type="entry name" value="Spore Coat Polysaccharide Biosynthesis Protein SpsA, Chain A"/>
    <property type="match status" value="1"/>
</dbReference>
<name>A0A7V3J8X7_UNCC3</name>
<dbReference type="PANTHER" id="PTHR43685:SF2">
    <property type="entry name" value="GLYCOSYLTRANSFERASE 2-LIKE DOMAIN-CONTAINING PROTEIN"/>
    <property type="match status" value="1"/>
</dbReference>
<dbReference type="AlphaFoldDB" id="A0A7V3J8X7"/>
<feature type="domain" description="Glycosyltransferase 2-like" evidence="2">
    <location>
        <begin position="3"/>
        <end position="151"/>
    </location>
</feature>
<dbReference type="EMBL" id="DTGG01000012">
    <property type="protein sequence ID" value="HFZ08552.1"/>
    <property type="molecule type" value="Genomic_DNA"/>
</dbReference>
<dbReference type="GO" id="GO:0016740">
    <property type="term" value="F:transferase activity"/>
    <property type="evidence" value="ECO:0007669"/>
    <property type="project" value="UniProtKB-KW"/>
</dbReference>
<comment type="caution">
    <text evidence="3">The sequence shown here is derived from an EMBL/GenBank/DDBJ whole genome shotgun (WGS) entry which is preliminary data.</text>
</comment>
<dbReference type="PANTHER" id="PTHR43685">
    <property type="entry name" value="GLYCOSYLTRANSFERASE"/>
    <property type="match status" value="1"/>
</dbReference>
<dbReference type="CDD" id="cd00761">
    <property type="entry name" value="Glyco_tranf_GTA_type"/>
    <property type="match status" value="1"/>
</dbReference>
<keyword evidence="3" id="KW-0808">Transferase</keyword>